<evidence type="ECO:0000313" key="1">
    <source>
        <dbReference type="EMBL" id="MCF3947332.1"/>
    </source>
</evidence>
<proteinExistence type="predicted"/>
<organism evidence="1 2">
    <name type="scientific">Acidiphilium iwatense</name>
    <dbReference type="NCBI Taxonomy" id="768198"/>
    <lineage>
        <taxon>Bacteria</taxon>
        <taxon>Pseudomonadati</taxon>
        <taxon>Pseudomonadota</taxon>
        <taxon>Alphaproteobacteria</taxon>
        <taxon>Acetobacterales</taxon>
        <taxon>Acidocellaceae</taxon>
        <taxon>Acidiphilium</taxon>
    </lineage>
</organism>
<comment type="caution">
    <text evidence="1">The sequence shown here is derived from an EMBL/GenBank/DDBJ whole genome shotgun (WGS) entry which is preliminary data.</text>
</comment>
<dbReference type="InterPro" id="IPR036388">
    <property type="entry name" value="WH-like_DNA-bd_sf"/>
</dbReference>
<dbReference type="Gene3D" id="1.10.10.10">
    <property type="entry name" value="Winged helix-like DNA-binding domain superfamily/Winged helix DNA-binding domain"/>
    <property type="match status" value="1"/>
</dbReference>
<gene>
    <name evidence="1" type="ORF">L2A60_11660</name>
</gene>
<evidence type="ECO:0008006" key="3">
    <source>
        <dbReference type="Google" id="ProtNLM"/>
    </source>
</evidence>
<dbReference type="Proteomes" id="UP001521209">
    <property type="component" value="Unassembled WGS sequence"/>
</dbReference>
<dbReference type="RefSeq" id="WP_235704556.1">
    <property type="nucleotide sequence ID" value="NZ_JAKGBZ010000021.1"/>
</dbReference>
<protein>
    <recommendedName>
        <fullName evidence="3">Transcriptional regulator</fullName>
    </recommendedName>
</protein>
<dbReference type="SUPFAM" id="SSF46785">
    <property type="entry name" value="Winged helix' DNA-binding domain"/>
    <property type="match status" value="1"/>
</dbReference>
<dbReference type="EMBL" id="JAKGBZ010000021">
    <property type="protein sequence ID" value="MCF3947332.1"/>
    <property type="molecule type" value="Genomic_DNA"/>
</dbReference>
<reference evidence="1 2" key="1">
    <citation type="submission" date="2022-01" db="EMBL/GenBank/DDBJ databases">
        <authorList>
            <person name="Won M."/>
            <person name="Kim S.-J."/>
            <person name="Kwon S.-W."/>
        </authorList>
    </citation>
    <scope>NUCLEOTIDE SEQUENCE [LARGE SCALE GENOMIC DNA]</scope>
    <source>
        <strain evidence="1 2">KCTC 23505</strain>
    </source>
</reference>
<accession>A0ABS9DX64</accession>
<dbReference type="Pfam" id="PF25212">
    <property type="entry name" value="HVO_A0114"/>
    <property type="match status" value="1"/>
</dbReference>
<keyword evidence="2" id="KW-1185">Reference proteome</keyword>
<name>A0ABS9DX64_9PROT</name>
<evidence type="ECO:0000313" key="2">
    <source>
        <dbReference type="Proteomes" id="UP001521209"/>
    </source>
</evidence>
<sequence length="115" mass="12763">MSKLEVHVGGSFADTKRRVLDAVAAAQLGPVESQTHITFESWAALANVMTPKRFEILRRVHQQPAASVAALARDLERDYKRVHEDVEALVTAGLLDREQGEVRANYDEIRAVIAL</sequence>
<dbReference type="InterPro" id="IPR036390">
    <property type="entry name" value="WH_DNA-bd_sf"/>
</dbReference>